<dbReference type="EMBL" id="SNWN01000010">
    <property type="protein sequence ID" value="TDO20475.1"/>
    <property type="molecule type" value="Genomic_DNA"/>
</dbReference>
<feature type="transmembrane region" description="Helical" evidence="1">
    <location>
        <begin position="106"/>
        <end position="132"/>
    </location>
</feature>
<feature type="transmembrane region" description="Helical" evidence="1">
    <location>
        <begin position="67"/>
        <end position="94"/>
    </location>
</feature>
<evidence type="ECO:0000313" key="2">
    <source>
        <dbReference type="EMBL" id="TDO20475.1"/>
    </source>
</evidence>
<protein>
    <recommendedName>
        <fullName evidence="4">Transmembrane protein</fullName>
    </recommendedName>
</protein>
<keyword evidence="1" id="KW-0472">Membrane</keyword>
<reference evidence="2 3" key="1">
    <citation type="submission" date="2019-03" db="EMBL/GenBank/DDBJ databases">
        <title>Genomic Encyclopedia of Archaeal and Bacterial Type Strains, Phase II (KMG-II): from individual species to whole genera.</title>
        <authorList>
            <person name="Goeker M."/>
        </authorList>
    </citation>
    <scope>NUCLEOTIDE SEQUENCE [LARGE SCALE GENOMIC DNA]</scope>
    <source>
        <strain evidence="2 3">ATCC 700618</strain>
    </source>
</reference>
<evidence type="ECO:0008006" key="4">
    <source>
        <dbReference type="Google" id="ProtNLM"/>
    </source>
</evidence>
<keyword evidence="1" id="KW-0812">Transmembrane</keyword>
<feature type="transmembrane region" description="Helical" evidence="1">
    <location>
        <begin position="12"/>
        <end position="34"/>
    </location>
</feature>
<sequence>MKEIFSSENIIFIWIPILMAVLLSIWIIASNFVFREEGKIPNFKYNFVEKFTFVNLLYHYNRQCFRWLLFIKLFEIFFCLPLFFVPHILYWTIFSIKIISINEIQIYQLAIASVILIIEFLLVFSSLIFGIYRTNKINKIFLRDRTKLINLRNNEIDNIKAKIDLKNISIREANDNVDSSRHLTILKKFTYRRIRKSKNIEDKYFVIFSLVNFLEKSEYSKYLFKNMYTETDIYSFYLVVLNKLNI</sequence>
<name>A0A4R6IHD2_9MOLU</name>
<dbReference type="Proteomes" id="UP000295518">
    <property type="component" value="Unassembled WGS sequence"/>
</dbReference>
<evidence type="ECO:0000313" key="3">
    <source>
        <dbReference type="Proteomes" id="UP000295518"/>
    </source>
</evidence>
<keyword evidence="3" id="KW-1185">Reference proteome</keyword>
<gene>
    <name evidence="2" type="ORF">EI74_0303</name>
</gene>
<evidence type="ECO:0000256" key="1">
    <source>
        <dbReference type="SAM" id="Phobius"/>
    </source>
</evidence>
<keyword evidence="1" id="KW-1133">Transmembrane helix</keyword>
<dbReference type="AlphaFoldDB" id="A0A4R6IHD2"/>
<comment type="caution">
    <text evidence="2">The sequence shown here is derived from an EMBL/GenBank/DDBJ whole genome shotgun (WGS) entry which is preliminary data.</text>
</comment>
<proteinExistence type="predicted"/>
<organism evidence="2 3">
    <name type="scientific">Mycoplasma testudineum</name>
    <dbReference type="NCBI Taxonomy" id="244584"/>
    <lineage>
        <taxon>Bacteria</taxon>
        <taxon>Bacillati</taxon>
        <taxon>Mycoplasmatota</taxon>
        <taxon>Mollicutes</taxon>
        <taxon>Mycoplasmataceae</taxon>
        <taxon>Mycoplasma</taxon>
    </lineage>
</organism>
<accession>A0A4R6IHD2</accession>